<dbReference type="GO" id="GO:0016020">
    <property type="term" value="C:membrane"/>
    <property type="evidence" value="ECO:0007669"/>
    <property type="project" value="TreeGrafter"/>
</dbReference>
<gene>
    <name evidence="3" type="ORF">SBAD_LOCUS5963</name>
</gene>
<evidence type="ECO:0000259" key="2">
    <source>
        <dbReference type="Pfam" id="PF22669"/>
    </source>
</evidence>
<evidence type="ECO:0000313" key="5">
    <source>
        <dbReference type="WBParaSite" id="SBAD_0000619801-mRNA-1"/>
    </source>
</evidence>
<accession>A0A183IQR6</accession>
<feature type="transmembrane region" description="Helical" evidence="1">
    <location>
        <begin position="233"/>
        <end position="251"/>
    </location>
</feature>
<keyword evidence="1" id="KW-0812">Transmembrane</keyword>
<dbReference type="InterPro" id="IPR046985">
    <property type="entry name" value="IP5"/>
</dbReference>
<keyword evidence="1" id="KW-1133">Transmembrane helix</keyword>
<name>A0A183IQR6_9BILA</name>
<dbReference type="Gene3D" id="3.60.10.10">
    <property type="entry name" value="Endonuclease/exonuclease/phosphatase"/>
    <property type="match status" value="1"/>
</dbReference>
<dbReference type="WBParaSite" id="SBAD_0000619801-mRNA-1">
    <property type="protein sequence ID" value="SBAD_0000619801-mRNA-1"/>
    <property type="gene ID" value="SBAD_0000619801"/>
</dbReference>
<dbReference type="AlphaFoldDB" id="A0A183IQR6"/>
<dbReference type="GO" id="GO:0046856">
    <property type="term" value="P:phosphatidylinositol dephosphorylation"/>
    <property type="evidence" value="ECO:0007669"/>
    <property type="project" value="InterPro"/>
</dbReference>
<evidence type="ECO:0000313" key="3">
    <source>
        <dbReference type="EMBL" id="VDP08806.1"/>
    </source>
</evidence>
<dbReference type="EMBL" id="UZAM01009380">
    <property type="protein sequence ID" value="VDP08806.1"/>
    <property type="molecule type" value="Genomic_DNA"/>
</dbReference>
<dbReference type="Proteomes" id="UP000270296">
    <property type="component" value="Unassembled WGS sequence"/>
</dbReference>
<dbReference type="GO" id="GO:0004439">
    <property type="term" value="F:phosphatidylinositol-4,5-bisphosphate 5-phosphatase activity"/>
    <property type="evidence" value="ECO:0007669"/>
    <property type="project" value="TreeGrafter"/>
</dbReference>
<dbReference type="InterPro" id="IPR013783">
    <property type="entry name" value="Ig-like_fold"/>
</dbReference>
<organism evidence="5">
    <name type="scientific">Soboliphyme baturini</name>
    <dbReference type="NCBI Taxonomy" id="241478"/>
    <lineage>
        <taxon>Eukaryota</taxon>
        <taxon>Metazoa</taxon>
        <taxon>Ecdysozoa</taxon>
        <taxon>Nematoda</taxon>
        <taxon>Enoplea</taxon>
        <taxon>Dorylaimia</taxon>
        <taxon>Dioctophymatida</taxon>
        <taxon>Dioctophymatoidea</taxon>
        <taxon>Soboliphymatidae</taxon>
        <taxon>Soboliphyme</taxon>
    </lineage>
</organism>
<dbReference type="PANTHER" id="PTHR11200:SF300">
    <property type="entry name" value="TYPE II INOSITOL 1,4,5-TRISPHOSPHATE 5-PHOSPHATASE"/>
    <property type="match status" value="1"/>
</dbReference>
<proteinExistence type="predicted"/>
<feature type="domain" description="Inositol polyphosphate-related phosphatase" evidence="2">
    <location>
        <begin position="7"/>
        <end position="107"/>
    </location>
</feature>
<dbReference type="InterPro" id="IPR000300">
    <property type="entry name" value="IPPc"/>
</dbReference>
<keyword evidence="4" id="KW-1185">Reference proteome</keyword>
<dbReference type="SUPFAM" id="SSF56219">
    <property type="entry name" value="DNase I-like"/>
    <property type="match status" value="1"/>
</dbReference>
<dbReference type="Pfam" id="PF22669">
    <property type="entry name" value="Exo_endo_phos2"/>
    <property type="match status" value="1"/>
</dbReference>
<reference evidence="3 4" key="2">
    <citation type="submission" date="2018-11" db="EMBL/GenBank/DDBJ databases">
        <authorList>
            <consortium name="Pathogen Informatics"/>
        </authorList>
    </citation>
    <scope>NUCLEOTIDE SEQUENCE [LARGE SCALE GENOMIC DNA]</scope>
</reference>
<sequence>MTSYCLFSYIFWFGDLNYRLRSDPLGILGISEIKRACQLIGLIFQEFSEGAINFLPTYKYDTGTDYWDTSDKCRAPAWCDRILYMGDNIRQLEYKSIPSIRLSDHKPTVDKQKYQKVYEAALRESDRIENEWLPQVSLDKLEVSAYSSISYLTIHNIGKVRFATIILFGNILSEKCVLDIQVLLEKEIVLHLNGGKDFFLSIHATYVQSCFGLSLFALSALTGPIRGVKTEKLIDLVLFSLFYVVHISLVYGQKCNG</sequence>
<evidence type="ECO:0000313" key="4">
    <source>
        <dbReference type="Proteomes" id="UP000270296"/>
    </source>
</evidence>
<evidence type="ECO:0000256" key="1">
    <source>
        <dbReference type="SAM" id="Phobius"/>
    </source>
</evidence>
<dbReference type="PANTHER" id="PTHR11200">
    <property type="entry name" value="INOSITOL 5-PHOSPHATASE"/>
    <property type="match status" value="1"/>
</dbReference>
<dbReference type="InterPro" id="IPR036691">
    <property type="entry name" value="Endo/exonu/phosph_ase_sf"/>
</dbReference>
<keyword evidence="1" id="KW-0472">Membrane</keyword>
<dbReference type="OrthoDB" id="7862313at2759"/>
<dbReference type="Gene3D" id="2.60.40.10">
    <property type="entry name" value="Immunoglobulins"/>
    <property type="match status" value="1"/>
</dbReference>
<reference evidence="5" key="1">
    <citation type="submission" date="2016-06" db="UniProtKB">
        <authorList>
            <consortium name="WormBaseParasite"/>
        </authorList>
    </citation>
    <scope>IDENTIFICATION</scope>
</reference>
<protein>
    <submittedName>
        <fullName evidence="5">IPPc domain-containing protein</fullName>
    </submittedName>
</protein>
<feature type="transmembrane region" description="Helical" evidence="1">
    <location>
        <begin position="198"/>
        <end position="221"/>
    </location>
</feature>